<dbReference type="VEuPathDB" id="FungiDB:QG37_06868"/>
<dbReference type="EMBL" id="LGST01000050">
    <property type="protein sequence ID" value="KND96754.1"/>
    <property type="molecule type" value="Genomic_DNA"/>
</dbReference>
<name>A0A0L0NRV6_CANAR</name>
<comment type="caution">
    <text evidence="1">The sequence shown here is derived from an EMBL/GenBank/DDBJ whole genome shotgun (WGS) entry which is preliminary data.</text>
</comment>
<reference evidence="2" key="1">
    <citation type="journal article" date="2015" name="BMC Genomics">
        <title>Draft genome of a commonly misdiagnosed multidrug resistant pathogen Candida auris.</title>
        <authorList>
            <person name="Chatterjee S."/>
            <person name="Alampalli S.V."/>
            <person name="Nageshan R.K."/>
            <person name="Chettiar S.T."/>
            <person name="Joshi S."/>
            <person name="Tatu U.S."/>
        </authorList>
    </citation>
    <scope>NUCLEOTIDE SEQUENCE [LARGE SCALE GENOMIC DNA]</scope>
    <source>
        <strain evidence="2">6684</strain>
    </source>
</reference>
<dbReference type="Proteomes" id="UP000037122">
    <property type="component" value="Unassembled WGS sequence"/>
</dbReference>
<accession>A0A0L0NRV6</accession>
<organism evidence="1 2">
    <name type="scientific">Candidozyma auris</name>
    <name type="common">Yeast</name>
    <name type="synonym">Candida auris</name>
    <dbReference type="NCBI Taxonomy" id="498019"/>
    <lineage>
        <taxon>Eukaryota</taxon>
        <taxon>Fungi</taxon>
        <taxon>Dikarya</taxon>
        <taxon>Ascomycota</taxon>
        <taxon>Saccharomycotina</taxon>
        <taxon>Pichiomycetes</taxon>
        <taxon>Metschnikowiaceae</taxon>
        <taxon>Candidozyma</taxon>
    </lineage>
</organism>
<protein>
    <submittedName>
        <fullName evidence="1">Uncharacterized protein</fullName>
    </submittedName>
</protein>
<sequence length="51" mass="5967">MSQFLSFNIKRSFHIQLLKDVQFNKATFQFVISEIAVKYNYGVIGQQIRGI</sequence>
<proteinExistence type="predicted"/>
<evidence type="ECO:0000313" key="1">
    <source>
        <dbReference type="EMBL" id="KND96754.1"/>
    </source>
</evidence>
<dbReference type="AlphaFoldDB" id="A0A0L0NRV6"/>
<gene>
    <name evidence="1" type="ORF">QG37_06868</name>
</gene>
<evidence type="ECO:0000313" key="2">
    <source>
        <dbReference type="Proteomes" id="UP000037122"/>
    </source>
</evidence>